<dbReference type="EMBL" id="CP094809">
    <property type="protein sequence ID" value="UXU57569.1"/>
    <property type="molecule type" value="Genomic_DNA"/>
</dbReference>
<feature type="transmembrane region" description="Helical" evidence="1">
    <location>
        <begin position="407"/>
        <end position="425"/>
    </location>
</feature>
<dbReference type="AlphaFoldDB" id="A0ABD7TV34"/>
<protein>
    <submittedName>
        <fullName evidence="2">DUF6056 family protein</fullName>
    </submittedName>
</protein>
<sequence length="494" mass="57233">MWAKIQQFHIVLYIFVFYLVLSILIPLTHDDFQWASSYGMEMLTSHYETLNGRYLGNTLEVFATRINVFRYITYTIFSIIILFVILKSTDFIMGKSEQSNKHILIIFMLTLLVPHTIFSQTNGWFAGFYNYVPATIAALVVLHFCVKLVSHGKLAWWEMILMMVTALTGQWFMENMTLFNIAIILIAAVMYYLKYRKHLKQLLIALVSAIIGAVIMFMNPQYVKIFGGESDYQRVSNENQGLFSRIFKALLTQFPEQIIYQCMLILIIIATLIGIILYRSTLPQLMKGLLITGLLIAPLYMMLMRVPLELKLKLQDTSVAFLDFSVAILFYAMLIVSLYYATLPTRLKAYVIMLLLTIPIMVAPLLIVQPIGPRNFYSVFIIYVMVAFILLRFINFKGQTYQWMIQLLTVTFASAYIIMFLIISISDHLRLAAIHHAAAENPKLTTYHMKRLPFEDYMQRSSPKTDFRQNIYKAHYDIPQRIKIIFPPSSKPGE</sequence>
<feature type="transmembrane region" description="Helical" evidence="1">
    <location>
        <begin position="289"/>
        <end position="308"/>
    </location>
</feature>
<feature type="transmembrane region" description="Helical" evidence="1">
    <location>
        <begin position="377"/>
        <end position="395"/>
    </location>
</feature>
<dbReference type="RefSeq" id="WP_262618793.1">
    <property type="nucleotide sequence ID" value="NZ_CP094809.1"/>
</dbReference>
<keyword evidence="1" id="KW-0812">Transmembrane</keyword>
<dbReference type="Pfam" id="PF19528">
    <property type="entry name" value="DUF6056"/>
    <property type="match status" value="1"/>
</dbReference>
<feature type="transmembrane region" description="Helical" evidence="1">
    <location>
        <begin position="202"/>
        <end position="222"/>
    </location>
</feature>
<feature type="transmembrane region" description="Helical" evidence="1">
    <location>
        <begin position="154"/>
        <end position="172"/>
    </location>
</feature>
<keyword evidence="1" id="KW-0472">Membrane</keyword>
<organism evidence="2 3">
    <name type="scientific">Staphylococcus agnetis</name>
    <dbReference type="NCBI Taxonomy" id="985762"/>
    <lineage>
        <taxon>Bacteria</taxon>
        <taxon>Bacillati</taxon>
        <taxon>Bacillota</taxon>
        <taxon>Bacilli</taxon>
        <taxon>Bacillales</taxon>
        <taxon>Staphylococcaceae</taxon>
        <taxon>Staphylococcus</taxon>
    </lineage>
</organism>
<evidence type="ECO:0000256" key="1">
    <source>
        <dbReference type="SAM" id="Phobius"/>
    </source>
</evidence>
<reference evidence="2" key="1">
    <citation type="submission" date="2022-03" db="EMBL/GenBank/DDBJ databases">
        <title>Comparative Genomics of East African Camel-Associated Staphylococcaceae spp.: Diversity and Inheritance of Traits Involved in Host-Pathogen Interactions.</title>
        <authorList>
            <person name="Akarsu H."/>
            <person name="Liljander A."/>
            <person name="Younan M."/>
            <person name="Brodard I."/>
            <person name="Glucks I."/>
            <person name="Labroussaa F."/>
            <person name="Overesch G."/>
            <person name="Kuhnert P."/>
            <person name="Perreten V."/>
            <person name="Drexler J.F."/>
            <person name="Corman V.M."/>
            <person name="Falquet L."/>
            <person name="Jores J."/>
        </authorList>
    </citation>
    <scope>NUCLEOTIDE SEQUENCE</scope>
    <source>
        <strain evidence="2">IVB6197</strain>
    </source>
</reference>
<feature type="transmembrane region" description="Helical" evidence="1">
    <location>
        <begin position="124"/>
        <end position="142"/>
    </location>
</feature>
<dbReference type="InterPro" id="IPR045691">
    <property type="entry name" value="DUF6056"/>
</dbReference>
<feature type="transmembrane region" description="Helical" evidence="1">
    <location>
        <begin position="178"/>
        <end position="195"/>
    </location>
</feature>
<feature type="transmembrane region" description="Helical" evidence="1">
    <location>
        <begin position="349"/>
        <end position="371"/>
    </location>
</feature>
<name>A0ABD7TV34_9STAP</name>
<proteinExistence type="predicted"/>
<feature type="transmembrane region" description="Helical" evidence="1">
    <location>
        <begin position="68"/>
        <end position="86"/>
    </location>
</feature>
<gene>
    <name evidence="2" type="ORF">MUA95_01805</name>
</gene>
<dbReference type="Proteomes" id="UP001065705">
    <property type="component" value="Chromosome"/>
</dbReference>
<feature type="transmembrane region" description="Helical" evidence="1">
    <location>
        <begin position="320"/>
        <end position="342"/>
    </location>
</feature>
<feature type="transmembrane region" description="Helical" evidence="1">
    <location>
        <begin position="102"/>
        <end position="118"/>
    </location>
</feature>
<evidence type="ECO:0000313" key="3">
    <source>
        <dbReference type="Proteomes" id="UP001065705"/>
    </source>
</evidence>
<accession>A0ABD7TV34</accession>
<feature type="transmembrane region" description="Helical" evidence="1">
    <location>
        <begin position="7"/>
        <end position="27"/>
    </location>
</feature>
<feature type="transmembrane region" description="Helical" evidence="1">
    <location>
        <begin position="258"/>
        <end position="277"/>
    </location>
</feature>
<keyword evidence="1" id="KW-1133">Transmembrane helix</keyword>
<evidence type="ECO:0000313" key="2">
    <source>
        <dbReference type="EMBL" id="UXU57569.1"/>
    </source>
</evidence>